<evidence type="ECO:0000256" key="5">
    <source>
        <dbReference type="ARBA" id="ARBA00022692"/>
    </source>
</evidence>
<sequence>MYWLYNLFFGDTLAHTIFVLALVITVGILLGKIKIGGVSLGTTWILFVGIAASHFGMTIDPGVLSFIKEFGLILFVFSIGLQVGPGFFSSFKNGGMQLVGLASLIVVLGVATAYALHLATDTPIPTMVGILSGAVTNTPGLGAAQQAYSDASGINDPSIALGYAVAYPLGVIGIIFSMIFIRYALRIRFEKEDEALAAMSNEHKKYADKISVQFTNAVLDGRTVGEMKELINRSFVISRIADADNHITVATQDSRLHIGDKLLIVCSSEDTDAITAFLGHIIDMPFEEWGSLDSQLVSRRILITKPSINGKKFADLHLRTKYGINITRVNRAGVDLIPYQGMELQVGDRVMVVGSEKAIAQVADLLGNSMKKLREPNLVTIFVGIALGVLLGSIPLLNVPQPVKLGLAGGPLIVAILIGRFGTHFHLVTYTTMSANLMLREVGITLFLAAVGIGAGDGFVDAIVGGGYRWVGYGVIITVVPLLIVSLIARLGMKVNYYTLMGLIAGSTTDPPALAYANSTAGNDMPAVSYATVYPVVMFLRVLTAQIFILFAL</sequence>
<dbReference type="InterPro" id="IPR036721">
    <property type="entry name" value="RCK_C_sf"/>
</dbReference>
<dbReference type="NCBIfam" id="NF003007">
    <property type="entry name" value="PRK03818.1"/>
    <property type="match status" value="1"/>
</dbReference>
<evidence type="ECO:0000256" key="6">
    <source>
        <dbReference type="ARBA" id="ARBA00022989"/>
    </source>
</evidence>
<reference evidence="11" key="1">
    <citation type="submission" date="2019-06" db="EMBL/GenBank/DDBJ databases">
        <title>Alistipes onderdonkii subsp. vulgaris subsp. nov., Alistipes dispar sp. nov. and Alistipes communis sp. nov., isolated from human faeces, and creation of Alistipes onderdonkii subsp. onderdonkii subsp. nov.</title>
        <authorList>
            <person name="Sakamoto M."/>
            <person name="Ikeyama N."/>
            <person name="Ogata Y."/>
            <person name="Suda W."/>
            <person name="Iino T."/>
            <person name="Hattori M."/>
            <person name="Ohkuma M."/>
        </authorList>
    </citation>
    <scope>NUCLEOTIDE SEQUENCE [LARGE SCALE GENOMIC DNA]</scope>
    <source>
        <strain evidence="11">5CBH24</strain>
    </source>
</reference>
<feature type="domain" description="RCK C-terminal" evidence="9">
    <location>
        <begin position="284"/>
        <end position="368"/>
    </location>
</feature>
<dbReference type="AlphaFoldDB" id="A0A4Y1WVJ6"/>
<dbReference type="PROSITE" id="PS51202">
    <property type="entry name" value="RCK_C"/>
    <property type="match status" value="1"/>
</dbReference>
<dbReference type="InterPro" id="IPR006512">
    <property type="entry name" value="YidE_YbjL"/>
</dbReference>
<dbReference type="GO" id="GO:0006813">
    <property type="term" value="P:potassium ion transport"/>
    <property type="evidence" value="ECO:0007669"/>
    <property type="project" value="InterPro"/>
</dbReference>
<comment type="subcellular location">
    <subcellularLocation>
        <location evidence="1">Cell membrane</location>
        <topology evidence="1">Multi-pass membrane protein</topology>
    </subcellularLocation>
</comment>
<comment type="similarity">
    <text evidence="2">Belongs to the AAE transporter (TC 2.A.81) family.</text>
</comment>
<dbReference type="PANTHER" id="PTHR30445">
    <property type="entry name" value="K(+)_H(+) ANTIPORTER SUBUNIT KHTT"/>
    <property type="match status" value="1"/>
</dbReference>
<keyword evidence="3" id="KW-0813">Transport</keyword>
<dbReference type="SUPFAM" id="SSF116726">
    <property type="entry name" value="TrkA C-terminal domain-like"/>
    <property type="match status" value="2"/>
</dbReference>
<dbReference type="InterPro" id="IPR006037">
    <property type="entry name" value="RCK_C"/>
</dbReference>
<feature type="transmembrane region" description="Helical" evidence="8">
    <location>
        <begin position="403"/>
        <end position="421"/>
    </location>
</feature>
<dbReference type="Gene3D" id="3.30.70.1450">
    <property type="entry name" value="Regulator of K+ conductance, C-terminal domain"/>
    <property type="match status" value="1"/>
</dbReference>
<keyword evidence="6 8" id="KW-1133">Transmembrane helix</keyword>
<dbReference type="GO" id="GO:0008324">
    <property type="term" value="F:monoatomic cation transmembrane transporter activity"/>
    <property type="evidence" value="ECO:0007669"/>
    <property type="project" value="InterPro"/>
</dbReference>
<feature type="transmembrane region" description="Helical" evidence="8">
    <location>
        <begin position="442"/>
        <end position="464"/>
    </location>
</feature>
<dbReference type="Proteomes" id="UP000318946">
    <property type="component" value="Chromosome"/>
</dbReference>
<feature type="transmembrane region" description="Helical" evidence="8">
    <location>
        <begin position="38"/>
        <end position="59"/>
    </location>
</feature>
<feature type="transmembrane region" description="Helical" evidence="8">
    <location>
        <begin position="378"/>
        <end position="397"/>
    </location>
</feature>
<evidence type="ECO:0000256" key="1">
    <source>
        <dbReference type="ARBA" id="ARBA00004651"/>
    </source>
</evidence>
<evidence type="ECO:0000259" key="9">
    <source>
        <dbReference type="PROSITE" id="PS51202"/>
    </source>
</evidence>
<keyword evidence="5 8" id="KW-0812">Transmembrane</keyword>
<evidence type="ECO:0000256" key="7">
    <source>
        <dbReference type="ARBA" id="ARBA00023136"/>
    </source>
</evidence>
<feature type="transmembrane region" description="Helical" evidence="8">
    <location>
        <begin position="527"/>
        <end position="552"/>
    </location>
</feature>
<dbReference type="KEGG" id="acou:A5CBH24_23330"/>
<evidence type="ECO:0000313" key="10">
    <source>
        <dbReference type="EMBL" id="BBL05020.1"/>
    </source>
</evidence>
<dbReference type="OrthoDB" id="9155749at2"/>
<keyword evidence="7 8" id="KW-0472">Membrane</keyword>
<feature type="transmembrane region" description="Helical" evidence="8">
    <location>
        <begin position="71"/>
        <end position="91"/>
    </location>
</feature>
<feature type="transmembrane region" description="Helical" evidence="8">
    <location>
        <begin position="470"/>
        <end position="488"/>
    </location>
</feature>
<keyword evidence="4" id="KW-1003">Cell membrane</keyword>
<keyword evidence="11" id="KW-1185">Reference proteome</keyword>
<dbReference type="GeneID" id="78343051"/>
<evidence type="ECO:0000256" key="2">
    <source>
        <dbReference type="ARBA" id="ARBA00009854"/>
    </source>
</evidence>
<feature type="transmembrane region" description="Helical" evidence="8">
    <location>
        <begin position="98"/>
        <end position="117"/>
    </location>
</feature>
<dbReference type="NCBIfam" id="TIGR01625">
    <property type="entry name" value="YidE_YbjL_dupl"/>
    <property type="match status" value="2"/>
</dbReference>
<dbReference type="GO" id="GO:0005886">
    <property type="term" value="C:plasma membrane"/>
    <property type="evidence" value="ECO:0007669"/>
    <property type="project" value="UniProtKB-SubCell"/>
</dbReference>
<evidence type="ECO:0000256" key="8">
    <source>
        <dbReference type="SAM" id="Phobius"/>
    </source>
</evidence>
<dbReference type="Pfam" id="PF02080">
    <property type="entry name" value="TrkA_C"/>
    <property type="match status" value="1"/>
</dbReference>
<organism evidence="10 11">
    <name type="scientific">Alistipes communis</name>
    <dbReference type="NCBI Taxonomy" id="2585118"/>
    <lineage>
        <taxon>Bacteria</taxon>
        <taxon>Pseudomonadati</taxon>
        <taxon>Bacteroidota</taxon>
        <taxon>Bacteroidia</taxon>
        <taxon>Bacteroidales</taxon>
        <taxon>Rikenellaceae</taxon>
        <taxon>Alistipes</taxon>
    </lineage>
</organism>
<evidence type="ECO:0000313" key="11">
    <source>
        <dbReference type="Proteomes" id="UP000318946"/>
    </source>
</evidence>
<evidence type="ECO:0000256" key="4">
    <source>
        <dbReference type="ARBA" id="ARBA00022475"/>
    </source>
</evidence>
<dbReference type="EMBL" id="AP019735">
    <property type="protein sequence ID" value="BBL05020.1"/>
    <property type="molecule type" value="Genomic_DNA"/>
</dbReference>
<proteinExistence type="inferred from homology"/>
<dbReference type="RefSeq" id="WP_141413293.1">
    <property type="nucleotide sequence ID" value="NZ_AP019735.1"/>
</dbReference>
<dbReference type="InterPro" id="IPR050144">
    <property type="entry name" value="AAE_transporter"/>
</dbReference>
<dbReference type="PANTHER" id="PTHR30445:SF3">
    <property type="entry name" value="TRANSPORT PROTEIN YIDE-RELATED"/>
    <property type="match status" value="1"/>
</dbReference>
<protein>
    <submittedName>
        <fullName evidence="10">Putative transporter</fullName>
    </submittedName>
</protein>
<feature type="transmembrane region" description="Helical" evidence="8">
    <location>
        <begin position="160"/>
        <end position="181"/>
    </location>
</feature>
<accession>A0A4Y1WVJ6</accession>
<name>A0A4Y1WVJ6_9BACT</name>
<feature type="transmembrane region" description="Helical" evidence="8">
    <location>
        <begin position="12"/>
        <end position="31"/>
    </location>
</feature>
<evidence type="ECO:0000256" key="3">
    <source>
        <dbReference type="ARBA" id="ARBA00022448"/>
    </source>
</evidence>
<gene>
    <name evidence="10" type="ORF">A5CBH24_23330</name>
</gene>
<dbReference type="Pfam" id="PF06826">
    <property type="entry name" value="Asp-Al_Ex"/>
    <property type="match status" value="2"/>
</dbReference>